<sequence length="274" mass="31235">MKKALFILLVFASCRSNDKKKEHLSPGLHKTHTVDLSYILDYRKILSDTVKMHKVDDISIFDDTLRLSQWLAKSLASPIISASDLAIKSTGKCLIRTFGKVTYFNFFIKGDKSSGINKNLCLLLNRDSREIVALPFENFKIITTAKNAQGEDPSGFINIRSQDFFSVYKYENGVFLKVFDSSLYCKYGIYTGEYNGECLEFTPNQLIFSNEDVNKDGFNDIVFHGSIYDRCDEAKMKHRGTVSRKSMTLQFLFNPGEKRWDLAGKDDACAILDR</sequence>
<dbReference type="Proteomes" id="UP001589828">
    <property type="component" value="Unassembled WGS sequence"/>
</dbReference>
<evidence type="ECO:0000313" key="2">
    <source>
        <dbReference type="Proteomes" id="UP001589828"/>
    </source>
</evidence>
<keyword evidence="2" id="KW-1185">Reference proteome</keyword>
<dbReference type="EMBL" id="JBHLTS010000007">
    <property type="protein sequence ID" value="MFC0513369.1"/>
    <property type="molecule type" value="Genomic_DNA"/>
</dbReference>
<evidence type="ECO:0008006" key="3">
    <source>
        <dbReference type="Google" id="ProtNLM"/>
    </source>
</evidence>
<dbReference type="RefSeq" id="WP_377021237.1">
    <property type="nucleotide sequence ID" value="NZ_JBHLTS010000007.1"/>
</dbReference>
<reference evidence="1 2" key="1">
    <citation type="submission" date="2024-09" db="EMBL/GenBank/DDBJ databases">
        <authorList>
            <person name="Sun Q."/>
            <person name="Mori K."/>
        </authorList>
    </citation>
    <scope>NUCLEOTIDE SEQUENCE [LARGE SCALE GENOMIC DNA]</scope>
    <source>
        <strain evidence="1 2">NCAIM B.02415</strain>
    </source>
</reference>
<organism evidence="1 2">
    <name type="scientific">Mucilaginibacter angelicae</name>
    <dbReference type="NCBI Taxonomy" id="869718"/>
    <lineage>
        <taxon>Bacteria</taxon>
        <taxon>Pseudomonadati</taxon>
        <taxon>Bacteroidota</taxon>
        <taxon>Sphingobacteriia</taxon>
        <taxon>Sphingobacteriales</taxon>
        <taxon>Sphingobacteriaceae</taxon>
        <taxon>Mucilaginibacter</taxon>
    </lineage>
</organism>
<gene>
    <name evidence="1" type="ORF">ACFFGT_04130</name>
</gene>
<comment type="caution">
    <text evidence="1">The sequence shown here is derived from an EMBL/GenBank/DDBJ whole genome shotgun (WGS) entry which is preliminary data.</text>
</comment>
<evidence type="ECO:0000313" key="1">
    <source>
        <dbReference type="EMBL" id="MFC0513369.1"/>
    </source>
</evidence>
<protein>
    <recommendedName>
        <fullName evidence="3">Lipoprotein</fullName>
    </recommendedName>
</protein>
<name>A0ABV6L1X3_9SPHI</name>
<accession>A0ABV6L1X3</accession>
<proteinExistence type="predicted"/>